<dbReference type="InterPro" id="IPR005366">
    <property type="entry name" value="EMC8/9"/>
</dbReference>
<dbReference type="GO" id="GO:0072546">
    <property type="term" value="C:EMC complex"/>
    <property type="evidence" value="ECO:0000318"/>
    <property type="project" value="GO_Central"/>
</dbReference>
<dbReference type="CDD" id="cd08060">
    <property type="entry name" value="MPN_UPF0172"/>
    <property type="match status" value="1"/>
</dbReference>
<gene>
    <name evidence="3" type="ORF">KFL_003480120</name>
</gene>
<reference evidence="3 4" key="1">
    <citation type="journal article" date="2014" name="Nat. Commun.">
        <title>Klebsormidium flaccidum genome reveals primary factors for plant terrestrial adaptation.</title>
        <authorList>
            <person name="Hori K."/>
            <person name="Maruyama F."/>
            <person name="Fujisawa T."/>
            <person name="Togashi T."/>
            <person name="Yamamoto N."/>
            <person name="Seo M."/>
            <person name="Sato S."/>
            <person name="Yamada T."/>
            <person name="Mori H."/>
            <person name="Tajima N."/>
            <person name="Moriyama T."/>
            <person name="Ikeuchi M."/>
            <person name="Watanabe M."/>
            <person name="Wada H."/>
            <person name="Kobayashi K."/>
            <person name="Saito M."/>
            <person name="Masuda T."/>
            <person name="Sasaki-Sekimoto Y."/>
            <person name="Mashiguchi K."/>
            <person name="Awai K."/>
            <person name="Shimojima M."/>
            <person name="Masuda S."/>
            <person name="Iwai M."/>
            <person name="Nobusawa T."/>
            <person name="Narise T."/>
            <person name="Kondo S."/>
            <person name="Saito H."/>
            <person name="Sato R."/>
            <person name="Murakawa M."/>
            <person name="Ihara Y."/>
            <person name="Oshima-Yamada Y."/>
            <person name="Ohtaka K."/>
            <person name="Satoh M."/>
            <person name="Sonobe K."/>
            <person name="Ishii M."/>
            <person name="Ohtani R."/>
            <person name="Kanamori-Sato M."/>
            <person name="Honoki R."/>
            <person name="Miyazaki D."/>
            <person name="Mochizuki H."/>
            <person name="Umetsu J."/>
            <person name="Higashi K."/>
            <person name="Shibata D."/>
            <person name="Kamiya Y."/>
            <person name="Sato N."/>
            <person name="Nakamura Y."/>
            <person name="Tabata S."/>
            <person name="Ida S."/>
            <person name="Kurokawa K."/>
            <person name="Ohta H."/>
        </authorList>
    </citation>
    <scope>NUCLEOTIDE SEQUENCE [LARGE SCALE GENOMIC DNA]</scope>
    <source>
        <strain evidence="3 4">NIES-2285</strain>
    </source>
</reference>
<dbReference type="InterPro" id="IPR037518">
    <property type="entry name" value="MPN"/>
</dbReference>
<proteinExistence type="inferred from homology"/>
<name>A0A1Y1IGU9_KLENI</name>
<keyword evidence="4" id="KW-1185">Reference proteome</keyword>
<dbReference type="Proteomes" id="UP000054558">
    <property type="component" value="Unassembled WGS sequence"/>
</dbReference>
<feature type="domain" description="MPN" evidence="2">
    <location>
        <begin position="7"/>
        <end position="155"/>
    </location>
</feature>
<dbReference type="PROSITE" id="PS50249">
    <property type="entry name" value="MPN"/>
    <property type="match status" value="1"/>
</dbReference>
<evidence type="ECO:0000256" key="1">
    <source>
        <dbReference type="ARBA" id="ARBA00007461"/>
    </source>
</evidence>
<dbReference type="PANTHER" id="PTHR12941:SF10">
    <property type="entry name" value="ER MEMBRANE PROTEIN COMPLEX SUBUNIT 8_9 HOMOLOG"/>
    <property type="match status" value="1"/>
</dbReference>
<sequence>MSGGYKYSLHQAAYIKLILHAIKHPAAAVNGLLIGKVSSASPQNDDAGAQAIVAAGGAVDIHDAVPLFHSHLELAPMLEVALAQVDEYYSSQAGGLSIVGYYHANERYNDADLGSAAKKIADKIAQYVPQAAVILIDNTKLQNLRKESTATLQLFTTTARSSWQRNTRLSLRDASAGSVLVDHVAGKKYRSLTDFDDHLDDVSKDWRNLDFFR</sequence>
<accession>A0A1Y1IGU9</accession>
<dbReference type="AlphaFoldDB" id="A0A1Y1IGU9"/>
<dbReference type="STRING" id="105231.A0A1Y1IGU9"/>
<dbReference type="EMBL" id="DF237297">
    <property type="protein sequence ID" value="GAQ87368.1"/>
    <property type="molecule type" value="Genomic_DNA"/>
</dbReference>
<protein>
    <recommendedName>
        <fullName evidence="2">MPN domain-containing protein</fullName>
    </recommendedName>
</protein>
<dbReference type="Pfam" id="PF03665">
    <property type="entry name" value="UPF0172"/>
    <property type="match status" value="1"/>
</dbReference>
<evidence type="ECO:0000313" key="4">
    <source>
        <dbReference type="Proteomes" id="UP000054558"/>
    </source>
</evidence>
<dbReference type="Gene3D" id="3.40.140.10">
    <property type="entry name" value="Cytidine Deaminase, domain 2"/>
    <property type="match status" value="1"/>
</dbReference>
<comment type="similarity">
    <text evidence="1">Belongs to the EMC8/EMC9 family.</text>
</comment>
<organism evidence="3 4">
    <name type="scientific">Klebsormidium nitens</name>
    <name type="common">Green alga</name>
    <name type="synonym">Ulothrix nitens</name>
    <dbReference type="NCBI Taxonomy" id="105231"/>
    <lineage>
        <taxon>Eukaryota</taxon>
        <taxon>Viridiplantae</taxon>
        <taxon>Streptophyta</taxon>
        <taxon>Klebsormidiophyceae</taxon>
        <taxon>Klebsormidiales</taxon>
        <taxon>Klebsormidiaceae</taxon>
        <taxon>Klebsormidium</taxon>
    </lineage>
</organism>
<evidence type="ECO:0000313" key="3">
    <source>
        <dbReference type="EMBL" id="GAQ87368.1"/>
    </source>
</evidence>
<dbReference type="OrthoDB" id="194468at2759"/>
<dbReference type="PANTHER" id="PTHR12941">
    <property type="entry name" value="ER MEMBRANE PROTEIN COMPLEX"/>
    <property type="match status" value="1"/>
</dbReference>
<evidence type="ECO:0000259" key="2">
    <source>
        <dbReference type="PROSITE" id="PS50249"/>
    </source>
</evidence>
<dbReference type="OMA" id="PHCAING"/>